<dbReference type="PANTHER" id="PTHR47926:SF437">
    <property type="entry name" value="PENTACOTRIPEPTIDE-REPEAT REGION OF PRORP DOMAIN-CONTAINING PROTEIN"/>
    <property type="match status" value="1"/>
</dbReference>
<dbReference type="PROSITE" id="PS51375">
    <property type="entry name" value="PPR"/>
    <property type="match status" value="3"/>
</dbReference>
<protein>
    <recommendedName>
        <fullName evidence="5">Pentatricopeptide repeat-containing protein</fullName>
    </recommendedName>
</protein>
<dbReference type="GO" id="GO:0003723">
    <property type="term" value="F:RNA binding"/>
    <property type="evidence" value="ECO:0007669"/>
    <property type="project" value="InterPro"/>
</dbReference>
<evidence type="ECO:0000313" key="4">
    <source>
        <dbReference type="Proteomes" id="UP001454036"/>
    </source>
</evidence>
<evidence type="ECO:0000256" key="2">
    <source>
        <dbReference type="PROSITE-ProRule" id="PRU00708"/>
    </source>
</evidence>
<dbReference type="GO" id="GO:0009451">
    <property type="term" value="P:RNA modification"/>
    <property type="evidence" value="ECO:0007669"/>
    <property type="project" value="InterPro"/>
</dbReference>
<dbReference type="InterPro" id="IPR002885">
    <property type="entry name" value="PPR_rpt"/>
</dbReference>
<dbReference type="InterPro" id="IPR046960">
    <property type="entry name" value="PPR_At4g14850-like_plant"/>
</dbReference>
<reference evidence="3 4" key="1">
    <citation type="submission" date="2024-01" db="EMBL/GenBank/DDBJ databases">
        <title>The complete chloroplast genome sequence of Lithospermum erythrorhizon: insights into the phylogenetic relationship among Boraginaceae species and the maternal lineages of purple gromwells.</title>
        <authorList>
            <person name="Okada T."/>
            <person name="Watanabe K."/>
        </authorList>
    </citation>
    <scope>NUCLEOTIDE SEQUENCE [LARGE SCALE GENOMIC DNA]</scope>
</reference>
<dbReference type="NCBIfam" id="TIGR00756">
    <property type="entry name" value="PPR"/>
    <property type="match status" value="4"/>
</dbReference>
<keyword evidence="1" id="KW-0677">Repeat</keyword>
<dbReference type="InterPro" id="IPR011990">
    <property type="entry name" value="TPR-like_helical_dom_sf"/>
</dbReference>
<dbReference type="Pfam" id="PF01535">
    <property type="entry name" value="PPR"/>
    <property type="match status" value="5"/>
</dbReference>
<evidence type="ECO:0000313" key="3">
    <source>
        <dbReference type="EMBL" id="GAA0156142.1"/>
    </source>
</evidence>
<dbReference type="FunFam" id="1.25.40.10:FF:001236">
    <property type="entry name" value="Pentatricopeptide repeat-containing protein At3g28660"/>
    <property type="match status" value="1"/>
</dbReference>
<organism evidence="3 4">
    <name type="scientific">Lithospermum erythrorhizon</name>
    <name type="common">Purple gromwell</name>
    <name type="synonym">Lithospermum officinale var. erythrorhizon</name>
    <dbReference type="NCBI Taxonomy" id="34254"/>
    <lineage>
        <taxon>Eukaryota</taxon>
        <taxon>Viridiplantae</taxon>
        <taxon>Streptophyta</taxon>
        <taxon>Embryophyta</taxon>
        <taxon>Tracheophyta</taxon>
        <taxon>Spermatophyta</taxon>
        <taxon>Magnoliopsida</taxon>
        <taxon>eudicotyledons</taxon>
        <taxon>Gunneridae</taxon>
        <taxon>Pentapetalae</taxon>
        <taxon>asterids</taxon>
        <taxon>lamiids</taxon>
        <taxon>Boraginales</taxon>
        <taxon>Boraginaceae</taxon>
        <taxon>Boraginoideae</taxon>
        <taxon>Lithospermeae</taxon>
        <taxon>Lithospermum</taxon>
    </lineage>
</organism>
<dbReference type="Gene3D" id="1.25.40.10">
    <property type="entry name" value="Tetratricopeptide repeat domain"/>
    <property type="match status" value="4"/>
</dbReference>
<dbReference type="EMBL" id="BAABME010002796">
    <property type="protein sequence ID" value="GAA0156142.1"/>
    <property type="molecule type" value="Genomic_DNA"/>
</dbReference>
<proteinExistence type="predicted"/>
<comment type="caution">
    <text evidence="3">The sequence shown here is derived from an EMBL/GenBank/DDBJ whole genome shotgun (WGS) entry which is preliminary data.</text>
</comment>
<dbReference type="FunFam" id="1.25.40.10:FF:000470">
    <property type="entry name" value="Pentatricopeptide repeat-containing protein At5g66520"/>
    <property type="match status" value="1"/>
</dbReference>
<evidence type="ECO:0008006" key="5">
    <source>
        <dbReference type="Google" id="ProtNLM"/>
    </source>
</evidence>
<accession>A0AAV3PWD5</accession>
<feature type="repeat" description="PPR" evidence="2">
    <location>
        <begin position="196"/>
        <end position="230"/>
    </location>
</feature>
<name>A0AAV3PWD5_LITER</name>
<dbReference type="PANTHER" id="PTHR47926">
    <property type="entry name" value="PENTATRICOPEPTIDE REPEAT-CONTAINING PROTEIN"/>
    <property type="match status" value="1"/>
</dbReference>
<keyword evidence="4" id="KW-1185">Reference proteome</keyword>
<gene>
    <name evidence="3" type="ORF">LIER_13702</name>
</gene>
<dbReference type="AlphaFoldDB" id="A0AAV3PWD5"/>
<feature type="repeat" description="PPR" evidence="2">
    <location>
        <begin position="87"/>
        <end position="117"/>
    </location>
</feature>
<dbReference type="Proteomes" id="UP001454036">
    <property type="component" value="Unassembled WGS sequence"/>
</dbReference>
<feature type="repeat" description="PPR" evidence="2">
    <location>
        <begin position="267"/>
        <end position="301"/>
    </location>
</feature>
<evidence type="ECO:0000256" key="1">
    <source>
        <dbReference type="ARBA" id="ARBA00022737"/>
    </source>
</evidence>
<sequence>MNHFINSLKQQLKPPSPNNFKKWEWFMSMAQNCSTMEQFLPLHASFITHGLHNNTYAVSKLLCFCALSEKGSLNYASRVFDQMPQPNSFIFNTLIRAYSRSSQPHKAIHYFNLMLTNMLGFGTFSLVANHHTFPFVIIACANLGLVVEGRKIHCWVLKNGLGSFDCHVQTALLRLYVSCKALGDARKVFDQIAEKDAVHCNVLISGYLKCDMGLDGLEVFRNMLVTGIEPDEFCVTTGLAACSKLGALEQGKWIHEYVQKRNMLLKDVFVGTALVDMYAKCGCIDMALEVFESMPRRNAVSWAAIIGGLGMHGDAKRAIGCLRRMYVEDNIRPDGIVLLGVLTACAHAGLHKEGQFLLDKMVELYGVRPEHEHYSCVVDMLSKAGKLDDSVNVIRGMPMKPRASVWGALLSGSRIHNNVILAEVAVKELLLLGEGNEDEEDAAYVQLSYIYLASQRCDEARKVRKMIGDKGFKKTAGGSAIEVDGEVHEFVSGESSHPHLAKIHGILKCMSGDSSHDKGS</sequence>